<proteinExistence type="predicted"/>
<dbReference type="AlphaFoldDB" id="X1E3N1"/>
<sequence length="61" mass="6500">MDLTVLADSAGTRTPGTARNVGREFSSRASSICYSGLTGALLRRIEKLAIVENMKKTALSN</sequence>
<gene>
    <name evidence="1" type="ORF">S01H4_61937</name>
</gene>
<reference evidence="1" key="1">
    <citation type="journal article" date="2014" name="Front. Microbiol.">
        <title>High frequency of phylogenetically diverse reductive dehalogenase-homologous genes in deep subseafloor sedimentary metagenomes.</title>
        <authorList>
            <person name="Kawai M."/>
            <person name="Futagami T."/>
            <person name="Toyoda A."/>
            <person name="Takaki Y."/>
            <person name="Nishi S."/>
            <person name="Hori S."/>
            <person name="Arai W."/>
            <person name="Tsubouchi T."/>
            <person name="Morono Y."/>
            <person name="Uchiyama I."/>
            <person name="Ito T."/>
            <person name="Fujiyama A."/>
            <person name="Inagaki F."/>
            <person name="Takami H."/>
        </authorList>
    </citation>
    <scope>NUCLEOTIDE SEQUENCE</scope>
    <source>
        <strain evidence="1">Expedition CK06-06</strain>
    </source>
</reference>
<evidence type="ECO:0000313" key="1">
    <source>
        <dbReference type="EMBL" id="GAH14990.1"/>
    </source>
</evidence>
<dbReference type="EMBL" id="BART01036836">
    <property type="protein sequence ID" value="GAH14990.1"/>
    <property type="molecule type" value="Genomic_DNA"/>
</dbReference>
<protein>
    <submittedName>
        <fullName evidence="1">Uncharacterized protein</fullName>
    </submittedName>
</protein>
<accession>X1E3N1</accession>
<name>X1E3N1_9ZZZZ</name>
<comment type="caution">
    <text evidence="1">The sequence shown here is derived from an EMBL/GenBank/DDBJ whole genome shotgun (WGS) entry which is preliminary data.</text>
</comment>
<organism evidence="1">
    <name type="scientific">marine sediment metagenome</name>
    <dbReference type="NCBI Taxonomy" id="412755"/>
    <lineage>
        <taxon>unclassified sequences</taxon>
        <taxon>metagenomes</taxon>
        <taxon>ecological metagenomes</taxon>
    </lineage>
</organism>